<comment type="caution">
    <text evidence="6">The sequence shown here is derived from an EMBL/GenBank/DDBJ whole genome shotgun (WGS) entry which is preliminary data.</text>
</comment>
<dbReference type="PANTHER" id="PTHR30055">
    <property type="entry name" value="HTH-TYPE TRANSCRIPTIONAL REGULATOR RUTR"/>
    <property type="match status" value="1"/>
</dbReference>
<dbReference type="Pfam" id="PF14246">
    <property type="entry name" value="TetR_C_7"/>
    <property type="match status" value="1"/>
</dbReference>
<evidence type="ECO:0000256" key="1">
    <source>
        <dbReference type="ARBA" id="ARBA00023015"/>
    </source>
</evidence>
<dbReference type="InterPro" id="IPR050109">
    <property type="entry name" value="HTH-type_TetR-like_transc_reg"/>
</dbReference>
<dbReference type="InterPro" id="IPR001647">
    <property type="entry name" value="HTH_TetR"/>
</dbReference>
<keyword evidence="1" id="KW-0805">Transcription regulation</keyword>
<keyword evidence="3" id="KW-0804">Transcription</keyword>
<feature type="domain" description="HTH tetR-type" evidence="5">
    <location>
        <begin position="6"/>
        <end position="66"/>
    </location>
</feature>
<proteinExistence type="predicted"/>
<dbReference type="RefSeq" id="WP_047781664.1">
    <property type="nucleotide sequence ID" value="NZ_FOLW01000007.1"/>
</dbReference>
<dbReference type="InterPro" id="IPR036271">
    <property type="entry name" value="Tet_transcr_reg_TetR-rel_C_sf"/>
</dbReference>
<dbReference type="Proteomes" id="UP000226420">
    <property type="component" value="Unassembled WGS sequence"/>
</dbReference>
<protein>
    <submittedName>
        <fullName evidence="6">Transcriptional regulator, TetR family</fullName>
    </submittedName>
</protein>
<dbReference type="Gene3D" id="1.10.10.60">
    <property type="entry name" value="Homeodomain-like"/>
    <property type="match status" value="1"/>
</dbReference>
<dbReference type="SUPFAM" id="SSF48498">
    <property type="entry name" value="Tetracyclin repressor-like, C-terminal domain"/>
    <property type="match status" value="1"/>
</dbReference>
<dbReference type="FunFam" id="1.10.10.60:FF:000141">
    <property type="entry name" value="TetR family transcriptional regulator"/>
    <property type="match status" value="1"/>
</dbReference>
<accession>A0AAJ4WBM5</accession>
<organism evidence="6 7">
    <name type="scientific">Pragia fontium DSM 5563 = ATCC 49100</name>
    <dbReference type="NCBI Taxonomy" id="1122977"/>
    <lineage>
        <taxon>Bacteria</taxon>
        <taxon>Pseudomonadati</taxon>
        <taxon>Pseudomonadota</taxon>
        <taxon>Gammaproteobacteria</taxon>
        <taxon>Enterobacterales</taxon>
        <taxon>Budviciaceae</taxon>
        <taxon>Pragia</taxon>
    </lineage>
</organism>
<evidence type="ECO:0000256" key="3">
    <source>
        <dbReference type="ARBA" id="ARBA00023163"/>
    </source>
</evidence>
<dbReference type="InterPro" id="IPR039536">
    <property type="entry name" value="TetR_C_Proteobacteria"/>
</dbReference>
<reference evidence="6 7" key="1">
    <citation type="submission" date="2016-10" db="EMBL/GenBank/DDBJ databases">
        <authorList>
            <person name="Varghese N."/>
            <person name="Submissions S."/>
        </authorList>
    </citation>
    <scope>NUCLEOTIDE SEQUENCE [LARGE SCALE GENOMIC DNA]</scope>
    <source>
        <strain evidence="6 7">DSM 5563</strain>
    </source>
</reference>
<evidence type="ECO:0000256" key="2">
    <source>
        <dbReference type="ARBA" id="ARBA00023125"/>
    </source>
</evidence>
<evidence type="ECO:0000313" key="7">
    <source>
        <dbReference type="Proteomes" id="UP000226420"/>
    </source>
</evidence>
<dbReference type="Pfam" id="PF00440">
    <property type="entry name" value="TetR_N"/>
    <property type="match status" value="1"/>
</dbReference>
<evidence type="ECO:0000313" key="6">
    <source>
        <dbReference type="EMBL" id="SFD05879.1"/>
    </source>
</evidence>
<dbReference type="GO" id="GO:0003700">
    <property type="term" value="F:DNA-binding transcription factor activity"/>
    <property type="evidence" value="ECO:0007669"/>
    <property type="project" value="TreeGrafter"/>
</dbReference>
<dbReference type="AlphaFoldDB" id="A0AAJ4WBM5"/>
<dbReference type="SUPFAM" id="SSF46689">
    <property type="entry name" value="Homeodomain-like"/>
    <property type="match status" value="1"/>
</dbReference>
<dbReference type="PROSITE" id="PS50977">
    <property type="entry name" value="HTH_TETR_2"/>
    <property type="match status" value="1"/>
</dbReference>
<keyword evidence="2 4" id="KW-0238">DNA-binding</keyword>
<evidence type="ECO:0000259" key="5">
    <source>
        <dbReference type="PROSITE" id="PS50977"/>
    </source>
</evidence>
<dbReference type="Gene3D" id="1.10.357.10">
    <property type="entry name" value="Tetracycline Repressor, domain 2"/>
    <property type="match status" value="1"/>
</dbReference>
<dbReference type="PANTHER" id="PTHR30055:SF146">
    <property type="entry name" value="HTH-TYPE TRANSCRIPTIONAL DUAL REGULATOR CECR"/>
    <property type="match status" value="1"/>
</dbReference>
<dbReference type="EMBL" id="FOLW01000007">
    <property type="protein sequence ID" value="SFD05879.1"/>
    <property type="molecule type" value="Genomic_DNA"/>
</dbReference>
<name>A0AAJ4WBM5_9GAMM</name>
<dbReference type="GO" id="GO:0000976">
    <property type="term" value="F:transcription cis-regulatory region binding"/>
    <property type="evidence" value="ECO:0007669"/>
    <property type="project" value="TreeGrafter"/>
</dbReference>
<dbReference type="InterPro" id="IPR009057">
    <property type="entry name" value="Homeodomain-like_sf"/>
</dbReference>
<feature type="DNA-binding region" description="H-T-H motif" evidence="4">
    <location>
        <begin position="29"/>
        <end position="48"/>
    </location>
</feature>
<gene>
    <name evidence="6" type="ORF">SAMN02745723_107113</name>
</gene>
<evidence type="ECO:0000256" key="4">
    <source>
        <dbReference type="PROSITE-ProRule" id="PRU00335"/>
    </source>
</evidence>
<dbReference type="PRINTS" id="PR00455">
    <property type="entry name" value="HTHTETR"/>
</dbReference>
<sequence length="199" mass="22666">MRPSTKLKQQKIIEVATQLFLEQGYNQTNLDQVIEQCGGSKQTIYNYFGDKRGLLMAVIGRCIENVEAIFNFNNDENSDLEQQLLQFGTNYLNTILTPTMVNTYRIMITESQHDSSLADFYLSHGPQRITNYLAQFLQSHMDKGNLIQSDSTMACQHLLNLLKGDIHHDALFGIALPNKKNIENNVRLAVNCFLNGYAR</sequence>